<accession>A0ACD2ZZ70</accession>
<proteinExistence type="predicted"/>
<name>A0ACD2ZZ70_9AGAR</name>
<dbReference type="Proteomes" id="UP000308600">
    <property type="component" value="Unassembled WGS sequence"/>
</dbReference>
<dbReference type="EMBL" id="ML209266">
    <property type="protein sequence ID" value="TFK58632.1"/>
    <property type="molecule type" value="Genomic_DNA"/>
</dbReference>
<reference evidence="1 2" key="1">
    <citation type="journal article" date="2019" name="Nat. Ecol. Evol.">
        <title>Megaphylogeny resolves global patterns of mushroom evolution.</title>
        <authorList>
            <person name="Varga T."/>
            <person name="Krizsan K."/>
            <person name="Foldi C."/>
            <person name="Dima B."/>
            <person name="Sanchez-Garcia M."/>
            <person name="Sanchez-Ramirez S."/>
            <person name="Szollosi G.J."/>
            <person name="Szarkandi J.G."/>
            <person name="Papp V."/>
            <person name="Albert L."/>
            <person name="Andreopoulos W."/>
            <person name="Angelini C."/>
            <person name="Antonin V."/>
            <person name="Barry K.W."/>
            <person name="Bougher N.L."/>
            <person name="Buchanan P."/>
            <person name="Buyck B."/>
            <person name="Bense V."/>
            <person name="Catcheside P."/>
            <person name="Chovatia M."/>
            <person name="Cooper J."/>
            <person name="Damon W."/>
            <person name="Desjardin D."/>
            <person name="Finy P."/>
            <person name="Geml J."/>
            <person name="Haridas S."/>
            <person name="Hughes K."/>
            <person name="Justo A."/>
            <person name="Karasinski D."/>
            <person name="Kautmanova I."/>
            <person name="Kiss B."/>
            <person name="Kocsube S."/>
            <person name="Kotiranta H."/>
            <person name="LaButti K.M."/>
            <person name="Lechner B.E."/>
            <person name="Liimatainen K."/>
            <person name="Lipzen A."/>
            <person name="Lukacs Z."/>
            <person name="Mihaltcheva S."/>
            <person name="Morgado L.N."/>
            <person name="Niskanen T."/>
            <person name="Noordeloos M.E."/>
            <person name="Ohm R.A."/>
            <person name="Ortiz-Santana B."/>
            <person name="Ovrebo C."/>
            <person name="Racz N."/>
            <person name="Riley R."/>
            <person name="Savchenko A."/>
            <person name="Shiryaev A."/>
            <person name="Soop K."/>
            <person name="Spirin V."/>
            <person name="Szebenyi C."/>
            <person name="Tomsovsky M."/>
            <person name="Tulloss R.E."/>
            <person name="Uehling J."/>
            <person name="Grigoriev I.V."/>
            <person name="Vagvolgyi C."/>
            <person name="Papp T."/>
            <person name="Martin F.M."/>
            <person name="Miettinen O."/>
            <person name="Hibbett D.S."/>
            <person name="Nagy L.G."/>
        </authorList>
    </citation>
    <scope>NUCLEOTIDE SEQUENCE [LARGE SCALE GENOMIC DNA]</scope>
    <source>
        <strain evidence="1 2">NL-1719</strain>
    </source>
</reference>
<evidence type="ECO:0000313" key="1">
    <source>
        <dbReference type="EMBL" id="TFK58632.1"/>
    </source>
</evidence>
<sequence length="258" mass="29103">MYLTSRLDKNSLGLFFLDHYLLDLFFLNDDHQDKLFPRALSSTNTTTNTSSSSLSSSTTTTSLISSSSTTIKTNFFLGLCPRINTTTNTTFSVSSSSTTTIKTNFFLELCPPQTPRQTLLPRSLLPRPSPSKQTSSSATRQFATNYNVSSSSTTTTSTFKLITQSFPMKASIILFVLLLIVVLWVKHSTRNIKERLWGCIVDFLWAWFGQHSMGDVIHRLWHCLMDILWTFTIGFLSLAAFIHQLTVDLERLGMLLNE</sequence>
<keyword evidence="2" id="KW-1185">Reference proteome</keyword>
<gene>
    <name evidence="1" type="ORF">BDN72DRAFT_865785</name>
</gene>
<organism evidence="1 2">
    <name type="scientific">Pluteus cervinus</name>
    <dbReference type="NCBI Taxonomy" id="181527"/>
    <lineage>
        <taxon>Eukaryota</taxon>
        <taxon>Fungi</taxon>
        <taxon>Dikarya</taxon>
        <taxon>Basidiomycota</taxon>
        <taxon>Agaricomycotina</taxon>
        <taxon>Agaricomycetes</taxon>
        <taxon>Agaricomycetidae</taxon>
        <taxon>Agaricales</taxon>
        <taxon>Pluteineae</taxon>
        <taxon>Pluteaceae</taxon>
        <taxon>Pluteus</taxon>
    </lineage>
</organism>
<protein>
    <submittedName>
        <fullName evidence="1">Uncharacterized protein</fullName>
    </submittedName>
</protein>
<evidence type="ECO:0000313" key="2">
    <source>
        <dbReference type="Proteomes" id="UP000308600"/>
    </source>
</evidence>